<sequence>MGQEIKVLGLVLQAGNIGEYDKRIVLLTKERGRISAFARGAKKATSPYAAACQPFTFGTFSLYEGKNSFNVMWAQVDNYFAELKKDLDLIYYASYFSEFASYLTRENNDEMKILKLLYQSLRALEKKTIPPPLIRRIYEIKIMAFYGLGMEVFQCVRCGSRENLTGFQPSEGGVVCASCGKSLYPVSPSTLYTLQFILCSPVEKLYTFRVSQEVQKELEMIIKAFLRIHIQHEFKSQVFLPEP</sequence>
<evidence type="ECO:0000256" key="7">
    <source>
        <dbReference type="HAMAP-Rule" id="MF_00201"/>
    </source>
</evidence>
<dbReference type="InterPro" id="IPR022572">
    <property type="entry name" value="DNA_rep/recomb_RecO_N"/>
</dbReference>
<evidence type="ECO:0000313" key="10">
    <source>
        <dbReference type="Proteomes" id="UP000823904"/>
    </source>
</evidence>
<dbReference type="GO" id="GO:0043590">
    <property type="term" value="C:bacterial nucleoid"/>
    <property type="evidence" value="ECO:0007669"/>
    <property type="project" value="TreeGrafter"/>
</dbReference>
<dbReference type="InterPro" id="IPR042242">
    <property type="entry name" value="RecO_C"/>
</dbReference>
<dbReference type="Gene3D" id="1.20.1440.120">
    <property type="entry name" value="Recombination protein O, C-terminal domain"/>
    <property type="match status" value="1"/>
</dbReference>
<evidence type="ECO:0000256" key="6">
    <source>
        <dbReference type="ARBA" id="ARBA00033409"/>
    </source>
</evidence>
<dbReference type="InterPro" id="IPR012340">
    <property type="entry name" value="NA-bd_OB-fold"/>
</dbReference>
<comment type="caution">
    <text evidence="9">The sequence shown here is derived from an EMBL/GenBank/DDBJ whole genome shotgun (WGS) entry which is preliminary data.</text>
</comment>
<dbReference type="PANTHER" id="PTHR33991">
    <property type="entry name" value="DNA REPAIR PROTEIN RECO"/>
    <property type="match status" value="1"/>
</dbReference>
<dbReference type="Pfam" id="PF02565">
    <property type="entry name" value="RecO_C"/>
    <property type="match status" value="1"/>
</dbReference>
<dbReference type="InterPro" id="IPR037278">
    <property type="entry name" value="ARFGAP/RecO"/>
</dbReference>
<dbReference type="SUPFAM" id="SSF57863">
    <property type="entry name" value="ArfGap/RecO-like zinc finger"/>
    <property type="match status" value="1"/>
</dbReference>
<name>A0A9D2PEX8_9FIRM</name>
<protein>
    <recommendedName>
        <fullName evidence="2 7">DNA repair protein RecO</fullName>
    </recommendedName>
    <alternativeName>
        <fullName evidence="6 7">Recombination protein O</fullName>
    </alternativeName>
</protein>
<keyword evidence="4 7" id="KW-0233">DNA recombination</keyword>
<reference evidence="9" key="1">
    <citation type="journal article" date="2021" name="PeerJ">
        <title>Extensive microbial diversity within the chicken gut microbiome revealed by metagenomics and culture.</title>
        <authorList>
            <person name="Gilroy R."/>
            <person name="Ravi A."/>
            <person name="Getino M."/>
            <person name="Pursley I."/>
            <person name="Horton D.L."/>
            <person name="Alikhan N.F."/>
            <person name="Baker D."/>
            <person name="Gharbi K."/>
            <person name="Hall N."/>
            <person name="Watson M."/>
            <person name="Adriaenssens E.M."/>
            <person name="Foster-Nyarko E."/>
            <person name="Jarju S."/>
            <person name="Secka A."/>
            <person name="Antonio M."/>
            <person name="Oren A."/>
            <person name="Chaudhuri R.R."/>
            <person name="La Ragione R."/>
            <person name="Hildebrand F."/>
            <person name="Pallen M.J."/>
        </authorList>
    </citation>
    <scope>NUCLEOTIDE SEQUENCE</scope>
    <source>
        <strain evidence="9">ChiSjej3B21-8574</strain>
    </source>
</reference>
<gene>
    <name evidence="7 9" type="primary">recO</name>
    <name evidence="9" type="ORF">H9754_03205</name>
</gene>
<proteinExistence type="inferred from homology"/>
<evidence type="ECO:0000256" key="2">
    <source>
        <dbReference type="ARBA" id="ARBA00021310"/>
    </source>
</evidence>
<dbReference type="HAMAP" id="MF_00201">
    <property type="entry name" value="RecO"/>
    <property type="match status" value="1"/>
</dbReference>
<dbReference type="AlphaFoldDB" id="A0A9D2PEX8"/>
<dbReference type="Pfam" id="PF11967">
    <property type="entry name" value="RecO_N"/>
    <property type="match status" value="1"/>
</dbReference>
<evidence type="ECO:0000256" key="5">
    <source>
        <dbReference type="ARBA" id="ARBA00023204"/>
    </source>
</evidence>
<evidence type="ECO:0000256" key="4">
    <source>
        <dbReference type="ARBA" id="ARBA00023172"/>
    </source>
</evidence>
<keyword evidence="3 7" id="KW-0227">DNA damage</keyword>
<evidence type="ECO:0000313" key="9">
    <source>
        <dbReference type="EMBL" id="HJC49581.1"/>
    </source>
</evidence>
<evidence type="ECO:0000256" key="1">
    <source>
        <dbReference type="ARBA" id="ARBA00007452"/>
    </source>
</evidence>
<dbReference type="EMBL" id="DWWD01000016">
    <property type="protein sequence ID" value="HJC49581.1"/>
    <property type="molecule type" value="Genomic_DNA"/>
</dbReference>
<dbReference type="NCBIfam" id="TIGR00613">
    <property type="entry name" value="reco"/>
    <property type="match status" value="1"/>
</dbReference>
<dbReference type="Gene3D" id="2.40.50.140">
    <property type="entry name" value="Nucleic acid-binding proteins"/>
    <property type="match status" value="1"/>
</dbReference>
<dbReference type="PANTHER" id="PTHR33991:SF1">
    <property type="entry name" value="DNA REPAIR PROTEIN RECO"/>
    <property type="match status" value="1"/>
</dbReference>
<reference evidence="9" key="2">
    <citation type="submission" date="2021-04" db="EMBL/GenBank/DDBJ databases">
        <authorList>
            <person name="Gilroy R."/>
        </authorList>
    </citation>
    <scope>NUCLEOTIDE SEQUENCE</scope>
    <source>
        <strain evidence="9">ChiSjej3B21-8574</strain>
    </source>
</reference>
<dbReference type="Gene3D" id="6.20.220.20">
    <property type="entry name" value="Recombination protein O, zinc-binding domain"/>
    <property type="match status" value="1"/>
</dbReference>
<feature type="domain" description="DNA replication/recombination mediator RecO N-terminal" evidence="8">
    <location>
        <begin position="4"/>
        <end position="67"/>
    </location>
</feature>
<dbReference type="Proteomes" id="UP000823904">
    <property type="component" value="Unassembled WGS sequence"/>
</dbReference>
<evidence type="ECO:0000259" key="8">
    <source>
        <dbReference type="Pfam" id="PF11967"/>
    </source>
</evidence>
<dbReference type="GO" id="GO:0006302">
    <property type="term" value="P:double-strand break repair"/>
    <property type="evidence" value="ECO:0007669"/>
    <property type="project" value="TreeGrafter"/>
</dbReference>
<organism evidence="9 10">
    <name type="scientific">Candidatus Anaerostipes avistercoris</name>
    <dbReference type="NCBI Taxonomy" id="2838462"/>
    <lineage>
        <taxon>Bacteria</taxon>
        <taxon>Bacillati</taxon>
        <taxon>Bacillota</taxon>
        <taxon>Clostridia</taxon>
        <taxon>Lachnospirales</taxon>
        <taxon>Lachnospiraceae</taxon>
        <taxon>Anaerostipes</taxon>
    </lineage>
</organism>
<accession>A0A9D2PEX8</accession>
<comment type="function">
    <text evidence="7">Involved in DNA repair and RecF pathway recombination.</text>
</comment>
<comment type="similarity">
    <text evidence="1 7">Belongs to the RecO family.</text>
</comment>
<dbReference type="InterPro" id="IPR003717">
    <property type="entry name" value="RecO"/>
</dbReference>
<evidence type="ECO:0000256" key="3">
    <source>
        <dbReference type="ARBA" id="ARBA00022763"/>
    </source>
</evidence>
<keyword evidence="5 7" id="KW-0234">DNA repair</keyword>
<dbReference type="GO" id="GO:0006310">
    <property type="term" value="P:DNA recombination"/>
    <property type="evidence" value="ECO:0007669"/>
    <property type="project" value="UniProtKB-UniRule"/>
</dbReference>
<dbReference type="SUPFAM" id="SSF50249">
    <property type="entry name" value="Nucleic acid-binding proteins"/>
    <property type="match status" value="1"/>
</dbReference>